<sequence length="437" mass="47333">MLTCCWSAAAAAAAAAAASTFSFCCTDGPNYDSETQSKPVPEALRPGRMTEAHANGCDTTEAIAVLADKDMSELRGMADRLTKSHESLTEMLKDLEVEREELEREKVQLNDTITLFMKELQKLNIGAHNTVDPILEEGPLDFVGRFWETVKPRDTAFVTGEHIGEIKKPQEKSQKAAAMPSMPNPIAAIKEAALAHELPNSERVQERVQEVQDMGKQAVKKLSNAFEEARSSGFWQRASGYLEEKRSEIAKKVQEVQASAGSVPQRHGAGRPHKKGEPRVVAADKSTDAPSASTSSPLAPQAEASPVPAEASATESAAEPNEEPLESPEKLPEKTAPHAEKAQDTAPEKEKAASPSSRQETILIEAQVKIGDGSVQTLCVKASDRCKDAAERFITENSLKASFQKPLTDFLKKVEKDADTFPVHTEIDLSDLGPPGR</sequence>
<feature type="compositionally biased region" description="Basic and acidic residues" evidence="2">
    <location>
        <begin position="327"/>
        <end position="352"/>
    </location>
</feature>
<feature type="signal peptide" evidence="3">
    <location>
        <begin position="1"/>
        <end position="18"/>
    </location>
</feature>
<feature type="coiled-coil region" evidence="1">
    <location>
        <begin position="78"/>
        <end position="119"/>
    </location>
</feature>
<feature type="region of interest" description="Disordered" evidence="2">
    <location>
        <begin position="253"/>
        <end position="360"/>
    </location>
</feature>
<feature type="compositionally biased region" description="Low complexity" evidence="2">
    <location>
        <begin position="288"/>
        <end position="319"/>
    </location>
</feature>
<evidence type="ECO:0000313" key="4">
    <source>
        <dbReference type="EMBL" id="CAJ1375417.1"/>
    </source>
</evidence>
<evidence type="ECO:0000256" key="1">
    <source>
        <dbReference type="SAM" id="Coils"/>
    </source>
</evidence>
<evidence type="ECO:0000313" key="5">
    <source>
        <dbReference type="Proteomes" id="UP001178507"/>
    </source>
</evidence>
<evidence type="ECO:0000256" key="2">
    <source>
        <dbReference type="SAM" id="MobiDB-lite"/>
    </source>
</evidence>
<feature type="chain" id="PRO_5041419098" evidence="3">
    <location>
        <begin position="19"/>
        <end position="437"/>
    </location>
</feature>
<gene>
    <name evidence="4" type="ORF">EVOR1521_LOCUS4693</name>
</gene>
<keyword evidence="3" id="KW-0732">Signal</keyword>
<organism evidence="4 5">
    <name type="scientific">Effrenium voratum</name>
    <dbReference type="NCBI Taxonomy" id="2562239"/>
    <lineage>
        <taxon>Eukaryota</taxon>
        <taxon>Sar</taxon>
        <taxon>Alveolata</taxon>
        <taxon>Dinophyceae</taxon>
        <taxon>Suessiales</taxon>
        <taxon>Symbiodiniaceae</taxon>
        <taxon>Effrenium</taxon>
    </lineage>
</organism>
<proteinExistence type="predicted"/>
<evidence type="ECO:0000256" key="3">
    <source>
        <dbReference type="SAM" id="SignalP"/>
    </source>
</evidence>
<name>A0AA36HUA0_9DINO</name>
<keyword evidence="1" id="KW-0175">Coiled coil</keyword>
<dbReference type="EMBL" id="CAUJNA010000318">
    <property type="protein sequence ID" value="CAJ1375417.1"/>
    <property type="molecule type" value="Genomic_DNA"/>
</dbReference>
<keyword evidence="5" id="KW-1185">Reference proteome</keyword>
<accession>A0AA36HUA0</accession>
<protein>
    <submittedName>
        <fullName evidence="4">Uncharacterized protein</fullName>
    </submittedName>
</protein>
<reference evidence="4" key="1">
    <citation type="submission" date="2023-08" db="EMBL/GenBank/DDBJ databases">
        <authorList>
            <person name="Chen Y."/>
            <person name="Shah S."/>
            <person name="Dougan E. K."/>
            <person name="Thang M."/>
            <person name="Chan C."/>
        </authorList>
    </citation>
    <scope>NUCLEOTIDE SEQUENCE</scope>
</reference>
<dbReference type="Proteomes" id="UP001178507">
    <property type="component" value="Unassembled WGS sequence"/>
</dbReference>
<dbReference type="AlphaFoldDB" id="A0AA36HUA0"/>
<comment type="caution">
    <text evidence="4">The sequence shown here is derived from an EMBL/GenBank/DDBJ whole genome shotgun (WGS) entry which is preliminary data.</text>
</comment>